<evidence type="ECO:0000313" key="3">
    <source>
        <dbReference type="Proteomes" id="UP001385499"/>
    </source>
</evidence>
<sequence length="194" mass="19902">MIMGLGGWFGKTESDLAADVHSDLQEHKLAAHKDTVSEPSQNPGVGLGASDMVGGGGDKPAGPPKVHFTKAPTPNVSALNSQIVQAVQFTNTETSNYAGELVVTPPEMMVSTTTGLAVQDAKNYMNAIMQIAVAAQAVAIKKAAEGPEPVSAIKEIPLLLEIQNMVTQSIAAYSSVSTAAGQSAATVISDLKSG</sequence>
<feature type="region of interest" description="Disordered" evidence="1">
    <location>
        <begin position="32"/>
        <end position="61"/>
    </location>
</feature>
<dbReference type="RefSeq" id="WP_340274532.1">
    <property type="nucleotide sequence ID" value="NZ_JBAKIA010000006.1"/>
</dbReference>
<organism evidence="2 3">
    <name type="scientific">Roseibium algae</name>
    <dbReference type="NCBI Taxonomy" id="3123038"/>
    <lineage>
        <taxon>Bacteria</taxon>
        <taxon>Pseudomonadati</taxon>
        <taxon>Pseudomonadota</taxon>
        <taxon>Alphaproteobacteria</taxon>
        <taxon>Hyphomicrobiales</taxon>
        <taxon>Stappiaceae</taxon>
        <taxon>Roseibium</taxon>
    </lineage>
</organism>
<keyword evidence="3" id="KW-1185">Reference proteome</keyword>
<gene>
    <name evidence="2" type="ORF">V6575_11775</name>
</gene>
<accession>A0ABU8TMF8</accession>
<evidence type="ECO:0000256" key="1">
    <source>
        <dbReference type="SAM" id="MobiDB-lite"/>
    </source>
</evidence>
<dbReference type="Proteomes" id="UP001385499">
    <property type="component" value="Unassembled WGS sequence"/>
</dbReference>
<protein>
    <submittedName>
        <fullName evidence="2">Uncharacterized protein</fullName>
    </submittedName>
</protein>
<evidence type="ECO:0000313" key="2">
    <source>
        <dbReference type="EMBL" id="MEJ8474765.1"/>
    </source>
</evidence>
<reference evidence="2 3" key="1">
    <citation type="submission" date="2024-02" db="EMBL/GenBank/DDBJ databases">
        <title>Roseibium algae sp. nov., isolated from marine alga (Grateloupia sp.), showing potential in myo-inositol conversion.</title>
        <authorList>
            <person name="Wang Y."/>
        </authorList>
    </citation>
    <scope>NUCLEOTIDE SEQUENCE [LARGE SCALE GENOMIC DNA]</scope>
    <source>
        <strain evidence="2 3">H3510</strain>
    </source>
</reference>
<dbReference type="EMBL" id="JBAKIA010000006">
    <property type="protein sequence ID" value="MEJ8474765.1"/>
    <property type="molecule type" value="Genomic_DNA"/>
</dbReference>
<proteinExistence type="predicted"/>
<comment type="caution">
    <text evidence="2">The sequence shown here is derived from an EMBL/GenBank/DDBJ whole genome shotgun (WGS) entry which is preliminary data.</text>
</comment>
<name>A0ABU8TMF8_9HYPH</name>